<evidence type="ECO:0000256" key="4">
    <source>
        <dbReference type="ARBA" id="ARBA00022912"/>
    </source>
</evidence>
<dbReference type="Gene3D" id="3.40.50.2300">
    <property type="match status" value="1"/>
</dbReference>
<sequence length="172" mass="18755">MIRILVVCMGNICRSPMASSALKGLLEQRQQGHRFEVDSAGTYAGHQGAPADPRAIAVASARGYGAIHKERARRVMPDDFERFDLILAMDRDNLMHLEQECPSQFRHKLHLHLVYAGVTGTTEVPDPYYGESDRFEAVMRLCEAGALGLMARLDTEPGGDGSAGPAASQSRS</sequence>
<dbReference type="GO" id="GO:0004725">
    <property type="term" value="F:protein tyrosine phosphatase activity"/>
    <property type="evidence" value="ECO:0007669"/>
    <property type="project" value="UniProtKB-EC"/>
</dbReference>
<evidence type="ECO:0000259" key="6">
    <source>
        <dbReference type="SMART" id="SM00226"/>
    </source>
</evidence>
<comment type="similarity">
    <text evidence="1">Belongs to the low molecular weight phosphotyrosine protein phosphatase family.</text>
</comment>
<dbReference type="Pfam" id="PF01451">
    <property type="entry name" value="LMWPc"/>
    <property type="match status" value="1"/>
</dbReference>
<dbReference type="SMART" id="SM00226">
    <property type="entry name" value="LMWPc"/>
    <property type="match status" value="1"/>
</dbReference>
<keyword evidence="4" id="KW-0904">Protein phosphatase</keyword>
<feature type="region of interest" description="Disordered" evidence="5">
    <location>
        <begin position="153"/>
        <end position="172"/>
    </location>
</feature>
<name>A0ABU1WPT3_9BURK</name>
<dbReference type="InterPro" id="IPR023485">
    <property type="entry name" value="Ptyr_pPase"/>
</dbReference>
<keyword evidence="3 7" id="KW-0378">Hydrolase</keyword>
<dbReference type="InterPro" id="IPR050438">
    <property type="entry name" value="LMW_PTPase"/>
</dbReference>
<dbReference type="PANTHER" id="PTHR11717:SF7">
    <property type="entry name" value="LOW MOLECULAR WEIGHT PHOSPHOTYROSINE PROTEIN PHOSPHATASE"/>
    <property type="match status" value="1"/>
</dbReference>
<dbReference type="SUPFAM" id="SSF52788">
    <property type="entry name" value="Phosphotyrosine protein phosphatases I"/>
    <property type="match status" value="1"/>
</dbReference>
<gene>
    <name evidence="7" type="ORF">J2W49_003269</name>
</gene>
<keyword evidence="8" id="KW-1185">Reference proteome</keyword>
<dbReference type="PANTHER" id="PTHR11717">
    <property type="entry name" value="LOW MOLECULAR WEIGHT PROTEIN TYROSINE PHOSPHATASE"/>
    <property type="match status" value="1"/>
</dbReference>
<evidence type="ECO:0000313" key="7">
    <source>
        <dbReference type="EMBL" id="MDR7151293.1"/>
    </source>
</evidence>
<dbReference type="CDD" id="cd16343">
    <property type="entry name" value="LMWPTP"/>
    <property type="match status" value="1"/>
</dbReference>
<evidence type="ECO:0000256" key="2">
    <source>
        <dbReference type="ARBA" id="ARBA00013064"/>
    </source>
</evidence>
<accession>A0ABU1WPT3</accession>
<dbReference type="EC" id="3.1.3.48" evidence="2"/>
<dbReference type="EMBL" id="JAVDWU010000007">
    <property type="protein sequence ID" value="MDR7151293.1"/>
    <property type="molecule type" value="Genomic_DNA"/>
</dbReference>
<organism evidence="7 8">
    <name type="scientific">Hydrogenophaga palleronii</name>
    <dbReference type="NCBI Taxonomy" id="65655"/>
    <lineage>
        <taxon>Bacteria</taxon>
        <taxon>Pseudomonadati</taxon>
        <taxon>Pseudomonadota</taxon>
        <taxon>Betaproteobacteria</taxon>
        <taxon>Burkholderiales</taxon>
        <taxon>Comamonadaceae</taxon>
        <taxon>Hydrogenophaga</taxon>
    </lineage>
</organism>
<evidence type="ECO:0000256" key="1">
    <source>
        <dbReference type="ARBA" id="ARBA00011063"/>
    </source>
</evidence>
<dbReference type="Proteomes" id="UP001265700">
    <property type="component" value="Unassembled WGS sequence"/>
</dbReference>
<dbReference type="RefSeq" id="WP_310318409.1">
    <property type="nucleotide sequence ID" value="NZ_JAVDWU010000007.1"/>
</dbReference>
<evidence type="ECO:0000313" key="8">
    <source>
        <dbReference type="Proteomes" id="UP001265700"/>
    </source>
</evidence>
<proteinExistence type="inferred from homology"/>
<reference evidence="7 8" key="1">
    <citation type="submission" date="2023-07" db="EMBL/GenBank/DDBJ databases">
        <title>Sorghum-associated microbial communities from plants grown in Nebraska, USA.</title>
        <authorList>
            <person name="Schachtman D."/>
        </authorList>
    </citation>
    <scope>NUCLEOTIDE SEQUENCE [LARGE SCALE GENOMIC DNA]</scope>
    <source>
        <strain evidence="7 8">4249</strain>
    </source>
</reference>
<dbReference type="PRINTS" id="PR00719">
    <property type="entry name" value="LMWPTPASE"/>
</dbReference>
<evidence type="ECO:0000256" key="5">
    <source>
        <dbReference type="SAM" id="MobiDB-lite"/>
    </source>
</evidence>
<comment type="caution">
    <text evidence="7">The sequence shown here is derived from an EMBL/GenBank/DDBJ whole genome shotgun (WGS) entry which is preliminary data.</text>
</comment>
<feature type="domain" description="Phosphotyrosine protein phosphatase I" evidence="6">
    <location>
        <begin position="2"/>
        <end position="152"/>
    </location>
</feature>
<dbReference type="InterPro" id="IPR017867">
    <property type="entry name" value="Tyr_phospatase_low_mol_wt"/>
</dbReference>
<protein>
    <recommendedName>
        <fullName evidence="2">protein-tyrosine-phosphatase</fullName>
        <ecNumber evidence="2">3.1.3.48</ecNumber>
    </recommendedName>
</protein>
<feature type="compositionally biased region" description="Low complexity" evidence="5">
    <location>
        <begin position="163"/>
        <end position="172"/>
    </location>
</feature>
<dbReference type="InterPro" id="IPR036196">
    <property type="entry name" value="Ptyr_pPase_sf"/>
</dbReference>
<evidence type="ECO:0000256" key="3">
    <source>
        <dbReference type="ARBA" id="ARBA00022801"/>
    </source>
</evidence>